<dbReference type="EMBL" id="JBHLXP010000001">
    <property type="protein sequence ID" value="MFC0047170.1"/>
    <property type="molecule type" value="Genomic_DNA"/>
</dbReference>
<dbReference type="Pfam" id="PF13372">
    <property type="entry name" value="Alginate_exp"/>
    <property type="match status" value="1"/>
</dbReference>
<proteinExistence type="predicted"/>
<organism evidence="3 4">
    <name type="scientific">Rheinheimera tilapiae</name>
    <dbReference type="NCBI Taxonomy" id="875043"/>
    <lineage>
        <taxon>Bacteria</taxon>
        <taxon>Pseudomonadati</taxon>
        <taxon>Pseudomonadota</taxon>
        <taxon>Gammaproteobacteria</taxon>
        <taxon>Chromatiales</taxon>
        <taxon>Chromatiaceae</taxon>
        <taxon>Rheinheimera</taxon>
    </lineage>
</organism>
<protein>
    <submittedName>
        <fullName evidence="3">Alginate export family protein</fullName>
    </submittedName>
</protein>
<accession>A0ABV6BCE6</accession>
<sequence>MKRALLLASLALSEAAFADGINQIWQDSSLKWNFRYRIEQVQPDGPLEDALASTLRSRLTVNTGKWTLASNQSISALIEADHVAVIGGETYNNTVNGSSRYATIADPDGLDLNQAALLFKAGDSSQITLGRQRLNFGDQRFIGSVGWRQNEQTFDGIRLVQSFGSTVQLDLASLHNANRVFGPDGPNADLHGRFNLAQANWTVKPEHVLQGYVYDFDFDSLVARSSSTRGFDYKGAAQGFKWQLALANQQDAHQAPANYNVGYHRIELSYPISQVTVKGIVERLGSDGKVAFQTPFATLHAFNGFADMFLTTPTNGLREQAVQLAFPVLKAKATLSWHHFNSDYADIHYGNEVDASLAYELNSQWQILGKVAFYQADKYQADTTKYWLMLSFQP</sequence>
<dbReference type="Proteomes" id="UP001589813">
    <property type="component" value="Unassembled WGS sequence"/>
</dbReference>
<feature type="chain" id="PRO_5045376258" evidence="1">
    <location>
        <begin position="19"/>
        <end position="394"/>
    </location>
</feature>
<keyword evidence="1" id="KW-0732">Signal</keyword>
<reference evidence="3 4" key="1">
    <citation type="submission" date="2024-09" db="EMBL/GenBank/DDBJ databases">
        <authorList>
            <person name="Sun Q."/>
            <person name="Mori K."/>
        </authorList>
    </citation>
    <scope>NUCLEOTIDE SEQUENCE [LARGE SCALE GENOMIC DNA]</scope>
    <source>
        <strain evidence="3 4">KCTC 23315</strain>
    </source>
</reference>
<feature type="domain" description="Alginate export" evidence="2">
    <location>
        <begin position="101"/>
        <end position="249"/>
    </location>
</feature>
<dbReference type="RefSeq" id="WP_377240170.1">
    <property type="nucleotide sequence ID" value="NZ_JBHLXP010000001.1"/>
</dbReference>
<evidence type="ECO:0000256" key="1">
    <source>
        <dbReference type="SAM" id="SignalP"/>
    </source>
</evidence>
<feature type="signal peptide" evidence="1">
    <location>
        <begin position="1"/>
        <end position="18"/>
    </location>
</feature>
<dbReference type="InterPro" id="IPR025388">
    <property type="entry name" value="Alginate_export_dom"/>
</dbReference>
<gene>
    <name evidence="3" type="ORF">ACFFJP_02560</name>
</gene>
<evidence type="ECO:0000259" key="2">
    <source>
        <dbReference type="Pfam" id="PF13372"/>
    </source>
</evidence>
<evidence type="ECO:0000313" key="3">
    <source>
        <dbReference type="EMBL" id="MFC0047170.1"/>
    </source>
</evidence>
<name>A0ABV6BCE6_9GAMM</name>
<comment type="caution">
    <text evidence="3">The sequence shown here is derived from an EMBL/GenBank/DDBJ whole genome shotgun (WGS) entry which is preliminary data.</text>
</comment>
<evidence type="ECO:0000313" key="4">
    <source>
        <dbReference type="Proteomes" id="UP001589813"/>
    </source>
</evidence>
<keyword evidence="4" id="KW-1185">Reference proteome</keyword>